<organism evidence="2 3">
    <name type="scientific">Candidatus Magnetobacterium bavaricum</name>
    <dbReference type="NCBI Taxonomy" id="29290"/>
    <lineage>
        <taxon>Bacteria</taxon>
        <taxon>Pseudomonadati</taxon>
        <taxon>Nitrospirota</taxon>
        <taxon>Thermodesulfovibrionia</taxon>
        <taxon>Thermodesulfovibrionales</taxon>
        <taxon>Candidatus Magnetobacteriaceae</taxon>
        <taxon>Candidatus Magnetobacterium</taxon>
    </lineage>
</organism>
<keyword evidence="2" id="KW-0540">Nuclease</keyword>
<dbReference type="EMBL" id="LACI01000144">
    <property type="protein sequence ID" value="KJU87486.1"/>
    <property type="molecule type" value="Genomic_DNA"/>
</dbReference>
<feature type="domain" description="Putative restriction endonuclease" evidence="1">
    <location>
        <begin position="40"/>
        <end position="193"/>
    </location>
</feature>
<dbReference type="InterPro" id="IPR008538">
    <property type="entry name" value="Uma2"/>
</dbReference>
<keyword evidence="2" id="KW-0255">Endonuclease</keyword>
<dbReference type="Proteomes" id="UP000033423">
    <property type="component" value="Unassembled WGS sequence"/>
</dbReference>
<reference evidence="2 3" key="1">
    <citation type="submission" date="2015-02" db="EMBL/GenBank/DDBJ databases">
        <title>Single-cell genomics of uncultivated deep-branching MTB reveals a conserved set of magnetosome genes.</title>
        <authorList>
            <person name="Kolinko S."/>
            <person name="Richter M."/>
            <person name="Glockner F.O."/>
            <person name="Brachmann A."/>
            <person name="Schuler D."/>
        </authorList>
    </citation>
    <scope>NUCLEOTIDE SEQUENCE [LARGE SCALE GENOMIC DNA]</scope>
    <source>
        <strain evidence="2">TM-1</strain>
    </source>
</reference>
<dbReference type="AlphaFoldDB" id="A0A0F3GZZ8"/>
<dbReference type="PANTHER" id="PTHR34107">
    <property type="entry name" value="SLL0198 PROTEIN-RELATED"/>
    <property type="match status" value="1"/>
</dbReference>
<dbReference type="InterPro" id="IPR012296">
    <property type="entry name" value="Nuclease_put_TT1808"/>
</dbReference>
<dbReference type="PANTHER" id="PTHR34107:SF4">
    <property type="entry name" value="SLL1222 PROTEIN"/>
    <property type="match status" value="1"/>
</dbReference>
<dbReference type="SUPFAM" id="SSF52980">
    <property type="entry name" value="Restriction endonuclease-like"/>
    <property type="match status" value="1"/>
</dbReference>
<protein>
    <submittedName>
        <fullName evidence="2">Restriction endonuclease</fullName>
    </submittedName>
</protein>
<dbReference type="Gene3D" id="3.90.1570.10">
    <property type="entry name" value="tt1808, chain A"/>
    <property type="match status" value="1"/>
</dbReference>
<sequence length="198" mass="22905">MGCTYKIGEKAEDRLQVTTEDVIVILMATQILDRDFDLTEIINGVEVMGPSPFERHQDISSNIYDLIRQHIKKTKAGKIYYSPLDVILKEGQQRLQPDLLFIKKENMAIVKGWIRGVPDMVCEIISKGSHTKDTVIKKKIYESYKVPEYWIVIPEFYSIEVFTIEGDRYELFSYAEDEGVIKSMVIEGLEIDIKDVFQ</sequence>
<name>A0A0F3GZZ8_9BACT</name>
<evidence type="ECO:0000259" key="1">
    <source>
        <dbReference type="Pfam" id="PF05685"/>
    </source>
</evidence>
<comment type="caution">
    <text evidence="2">The sequence shown here is derived from an EMBL/GenBank/DDBJ whole genome shotgun (WGS) entry which is preliminary data.</text>
</comment>
<dbReference type="CDD" id="cd06260">
    <property type="entry name" value="DUF820-like"/>
    <property type="match status" value="1"/>
</dbReference>
<accession>A0A0F3GZZ8</accession>
<keyword evidence="3" id="KW-1185">Reference proteome</keyword>
<gene>
    <name evidence="2" type="ORF">MBAV_000321</name>
</gene>
<dbReference type="InterPro" id="IPR011335">
    <property type="entry name" value="Restrct_endonuc-II-like"/>
</dbReference>
<evidence type="ECO:0000313" key="3">
    <source>
        <dbReference type="Proteomes" id="UP000033423"/>
    </source>
</evidence>
<keyword evidence="2" id="KW-0378">Hydrolase</keyword>
<dbReference type="Pfam" id="PF05685">
    <property type="entry name" value="Uma2"/>
    <property type="match status" value="1"/>
</dbReference>
<proteinExistence type="predicted"/>
<dbReference type="GO" id="GO:0004519">
    <property type="term" value="F:endonuclease activity"/>
    <property type="evidence" value="ECO:0007669"/>
    <property type="project" value="UniProtKB-KW"/>
</dbReference>
<evidence type="ECO:0000313" key="2">
    <source>
        <dbReference type="EMBL" id="KJU87486.1"/>
    </source>
</evidence>